<keyword evidence="5" id="KW-1185">Reference proteome</keyword>
<evidence type="ECO:0000256" key="2">
    <source>
        <dbReference type="SAM" id="SignalP"/>
    </source>
</evidence>
<feature type="compositionally biased region" description="Pro residues" evidence="1">
    <location>
        <begin position="292"/>
        <end position="302"/>
    </location>
</feature>
<dbReference type="GeneID" id="25907594"/>
<keyword evidence="2" id="KW-0732">Signal</keyword>
<name>A0A0L0FX62_9EUKA</name>
<feature type="chain" id="PRO_5005539040" description="Chitin-binding type-4 domain-containing protein" evidence="2">
    <location>
        <begin position="22"/>
        <end position="518"/>
    </location>
</feature>
<gene>
    <name evidence="4" type="ORF">SARC_07090</name>
</gene>
<accession>A0A0L0FX62</accession>
<protein>
    <recommendedName>
        <fullName evidence="3">Chitin-binding type-4 domain-containing protein</fullName>
    </recommendedName>
</protein>
<evidence type="ECO:0000313" key="5">
    <source>
        <dbReference type="Proteomes" id="UP000054560"/>
    </source>
</evidence>
<evidence type="ECO:0000313" key="4">
    <source>
        <dbReference type="EMBL" id="KNC80543.1"/>
    </source>
</evidence>
<feature type="signal peptide" evidence="2">
    <location>
        <begin position="1"/>
        <end position="21"/>
    </location>
</feature>
<dbReference type="Proteomes" id="UP000054560">
    <property type="component" value="Unassembled WGS sequence"/>
</dbReference>
<feature type="domain" description="Chitin-binding type-4" evidence="3">
    <location>
        <begin position="55"/>
        <end position="218"/>
    </location>
</feature>
<proteinExistence type="predicted"/>
<dbReference type="RefSeq" id="XP_014154445.1">
    <property type="nucleotide sequence ID" value="XM_014298970.1"/>
</dbReference>
<dbReference type="AlphaFoldDB" id="A0A0L0FX62"/>
<reference evidence="4 5" key="1">
    <citation type="submission" date="2011-02" db="EMBL/GenBank/DDBJ databases">
        <title>The Genome Sequence of Sphaeroforma arctica JP610.</title>
        <authorList>
            <consortium name="The Broad Institute Genome Sequencing Platform"/>
            <person name="Russ C."/>
            <person name="Cuomo C."/>
            <person name="Young S.K."/>
            <person name="Zeng Q."/>
            <person name="Gargeya S."/>
            <person name="Alvarado L."/>
            <person name="Berlin A."/>
            <person name="Chapman S.B."/>
            <person name="Chen Z."/>
            <person name="Freedman E."/>
            <person name="Gellesch M."/>
            <person name="Goldberg J."/>
            <person name="Griggs A."/>
            <person name="Gujja S."/>
            <person name="Heilman E."/>
            <person name="Heiman D."/>
            <person name="Howarth C."/>
            <person name="Mehta T."/>
            <person name="Neiman D."/>
            <person name="Pearson M."/>
            <person name="Roberts A."/>
            <person name="Saif S."/>
            <person name="Shea T."/>
            <person name="Shenoy N."/>
            <person name="Sisk P."/>
            <person name="Stolte C."/>
            <person name="Sykes S."/>
            <person name="White J."/>
            <person name="Yandava C."/>
            <person name="Burger G."/>
            <person name="Gray M.W."/>
            <person name="Holland P.W.H."/>
            <person name="King N."/>
            <person name="Lang F.B.F."/>
            <person name="Roger A.J."/>
            <person name="Ruiz-Trillo I."/>
            <person name="Haas B."/>
            <person name="Nusbaum C."/>
            <person name="Birren B."/>
        </authorList>
    </citation>
    <scope>NUCLEOTIDE SEQUENCE [LARGE SCALE GENOMIC DNA]</scope>
    <source>
        <strain evidence="4 5">JP610</strain>
    </source>
</reference>
<feature type="compositionally biased region" description="Polar residues" evidence="1">
    <location>
        <begin position="309"/>
        <end position="318"/>
    </location>
</feature>
<evidence type="ECO:0000256" key="1">
    <source>
        <dbReference type="SAM" id="MobiDB-lite"/>
    </source>
</evidence>
<dbReference type="Pfam" id="PF03067">
    <property type="entry name" value="LPMO_10"/>
    <property type="match status" value="1"/>
</dbReference>
<evidence type="ECO:0000259" key="3">
    <source>
        <dbReference type="Pfam" id="PF03067"/>
    </source>
</evidence>
<dbReference type="EMBL" id="KQ242137">
    <property type="protein sequence ID" value="KNC80543.1"/>
    <property type="molecule type" value="Genomic_DNA"/>
</dbReference>
<feature type="region of interest" description="Disordered" evidence="1">
    <location>
        <begin position="289"/>
        <end position="318"/>
    </location>
</feature>
<dbReference type="eggNOG" id="ENOG502QUV5">
    <property type="taxonomic scope" value="Eukaryota"/>
</dbReference>
<sequence length="518" mass="55773">MRTSTLLVATLTLVHNDSVLGHAYLSWPEARNVPNNYEPQSLAAGGPGIVLMGDSYRHGLCGNKWHESPQNWNVPVAPKATYTQGSVIDVSVVVTAHHLGYFDLQLCDSTDIDEACFSQHKLERPNCDASVHDCTKWWKPLLESEKSLWPVTANGGYIAQTVPSGAVLLKTQFQLPTDVHCTNCVLRWHYYTTNSCPPENHSQDPLKISEEFWNCADIRIDAAQGPDTTKNTLPTEALMHELPLRQPQNLMGSGFNEFCPPEAIGEYDEYASVQQCYNPTGLECEYGTAAPSPRPTTSPTLPPITTSAGATQTDGTTTPSMSADCGTCVGCLHPGDNGWRACYTDWSPITCAMNAQYGYDSCYPDEEVPEVTASYTTSTEVPATTLSVSSSPTSVTTMTVSTSSASAVSSSEMTVSTPAVSTTVEIEATPTYTSTTQSISIASSEVATTDSASSSVPSETPNWIAGPNTKFLSCAESQCSGCLRIGWQCDGMAPTKRGCDAWVDAGYLWCEDDSTNNQ</sequence>
<dbReference type="InterPro" id="IPR004302">
    <property type="entry name" value="Cellulose/chitin-bd_N"/>
</dbReference>
<dbReference type="OrthoDB" id="64893at2759"/>
<organism evidence="4 5">
    <name type="scientific">Sphaeroforma arctica JP610</name>
    <dbReference type="NCBI Taxonomy" id="667725"/>
    <lineage>
        <taxon>Eukaryota</taxon>
        <taxon>Ichthyosporea</taxon>
        <taxon>Ichthyophonida</taxon>
        <taxon>Sphaeroforma</taxon>
    </lineage>
</organism>